<accession>A0ABX7B4P4</accession>
<reference evidence="1" key="1">
    <citation type="submission" date="2021-02" db="EMBL/GenBank/DDBJ databases">
        <title>Skermanella TT6 skin isolate.</title>
        <authorList>
            <person name="Lee K."/>
            <person name="Ganzorig M."/>
        </authorList>
    </citation>
    <scope>NUCLEOTIDE SEQUENCE</scope>
    <source>
        <strain evidence="1">TT6</strain>
    </source>
</reference>
<dbReference type="Proteomes" id="UP000595197">
    <property type="component" value="Chromosome"/>
</dbReference>
<organism evidence="1 2">
    <name type="scientific">Skermanella cutis</name>
    <dbReference type="NCBI Taxonomy" id="2775420"/>
    <lineage>
        <taxon>Bacteria</taxon>
        <taxon>Pseudomonadati</taxon>
        <taxon>Pseudomonadota</taxon>
        <taxon>Alphaproteobacteria</taxon>
        <taxon>Rhodospirillales</taxon>
        <taxon>Azospirillaceae</taxon>
        <taxon>Skermanella</taxon>
    </lineage>
</organism>
<sequence>MKIMGMTPSPSRFDALVSCLRGRPPADADWVGVIGEANRYLVVPAVRAALAGWAGPEVPQDVREYLDFIHGRNHERNLLLRAQAVEAVEALNRHGILPTLLKGACTLLTAAEDRLGDRILCDLDILVSAGEVPAALSCLAALGYEIQPGEAQDHAPAALARRRDVGMIDLHVRPPGPERFHHPDRLARSGSILAIGESGQALLPSPEFRVLHLIAHDMFHDKLYLRGDFELRRLVDLDGIAKAHPGLDWDEVAGLLDGREARHALESQLVALGSLFGADVPAVPLSHPVPHFQHWRRLQQARHPGLRTLLRGIYRSSRRLAGAEAAVTAG</sequence>
<keyword evidence="2" id="KW-1185">Reference proteome</keyword>
<name>A0ABX7B4P4_9PROT</name>
<dbReference type="RefSeq" id="WP_201075402.1">
    <property type="nucleotide sequence ID" value="NZ_CP067420.1"/>
</dbReference>
<protein>
    <submittedName>
        <fullName evidence="1">Nucleotidyltransferase family protein</fullName>
    </submittedName>
</protein>
<dbReference type="InterPro" id="IPR039498">
    <property type="entry name" value="NTP_transf_5"/>
</dbReference>
<evidence type="ECO:0000313" key="2">
    <source>
        <dbReference type="Proteomes" id="UP000595197"/>
    </source>
</evidence>
<proteinExistence type="predicted"/>
<dbReference type="Pfam" id="PF14907">
    <property type="entry name" value="NTP_transf_5"/>
    <property type="match status" value="1"/>
</dbReference>
<evidence type="ECO:0000313" key="1">
    <source>
        <dbReference type="EMBL" id="QQP89306.1"/>
    </source>
</evidence>
<gene>
    <name evidence="1" type="ORF">IGS68_25515</name>
</gene>
<dbReference type="EMBL" id="CP067420">
    <property type="protein sequence ID" value="QQP89306.1"/>
    <property type="molecule type" value="Genomic_DNA"/>
</dbReference>